<dbReference type="VEuPathDB" id="TriTrypDB:TRSC58_02595"/>
<comment type="caution">
    <text evidence="1">The sequence shown here is derived from an EMBL/GenBank/DDBJ whole genome shotgun (WGS) entry which is preliminary data.</text>
</comment>
<dbReference type="Proteomes" id="UP000283634">
    <property type="component" value="Unassembled WGS sequence"/>
</dbReference>
<dbReference type="RefSeq" id="XP_029234539.1">
    <property type="nucleotide sequence ID" value="XM_029385615.1"/>
</dbReference>
<dbReference type="AlphaFoldDB" id="A0A422MYE6"/>
<gene>
    <name evidence="1" type="ORF">TraAM80_08899</name>
</gene>
<evidence type="ECO:0000313" key="2">
    <source>
        <dbReference type="Proteomes" id="UP000283634"/>
    </source>
</evidence>
<name>A0A422MYE6_TRYRA</name>
<proteinExistence type="predicted"/>
<organism evidence="1 2">
    <name type="scientific">Trypanosoma rangeli</name>
    <dbReference type="NCBI Taxonomy" id="5698"/>
    <lineage>
        <taxon>Eukaryota</taxon>
        <taxon>Discoba</taxon>
        <taxon>Euglenozoa</taxon>
        <taxon>Kinetoplastea</taxon>
        <taxon>Metakinetoplastina</taxon>
        <taxon>Trypanosomatida</taxon>
        <taxon>Trypanosomatidae</taxon>
        <taxon>Trypanosoma</taxon>
        <taxon>Herpetosoma</taxon>
    </lineage>
</organism>
<evidence type="ECO:0000313" key="1">
    <source>
        <dbReference type="EMBL" id="RNE98248.1"/>
    </source>
</evidence>
<reference evidence="1 2" key="1">
    <citation type="journal article" date="2018" name="BMC Genomics">
        <title>Genomic comparison of Trypanosoma conorhini and Trypanosoma rangeli to Trypanosoma cruzi strains of high and low virulence.</title>
        <authorList>
            <person name="Bradwell K.R."/>
            <person name="Koparde V.N."/>
            <person name="Matveyev A.V."/>
            <person name="Serrano M.G."/>
            <person name="Alves J.M."/>
            <person name="Parikh H."/>
            <person name="Huang B."/>
            <person name="Lee V."/>
            <person name="Espinosa-Alvarez O."/>
            <person name="Ortiz P.A."/>
            <person name="Costa-Martins A.G."/>
            <person name="Teixeira M.M."/>
            <person name="Buck G.A."/>
        </authorList>
    </citation>
    <scope>NUCLEOTIDE SEQUENCE [LARGE SCALE GENOMIC DNA]</scope>
    <source>
        <strain evidence="1 2">AM80</strain>
    </source>
</reference>
<protein>
    <submittedName>
        <fullName evidence="1">Uncharacterized protein</fullName>
    </submittedName>
</protein>
<keyword evidence="2" id="KW-1185">Reference proteome</keyword>
<accession>A0A422MYE6</accession>
<dbReference type="GeneID" id="40332832"/>
<sequence length="133" mass="14968">MYKIEKDYGSYKHKFQHVHGVLQEVKVLQDAGQHINDMWLKRKVLENQGNTEHDKSNSFDAEDVEGTWGRVDARAHSYKARLKGMDYDGSANLSSALPDVTEDAPLDMKKTIRKIAPLVKDGEKILASFPGAP</sequence>
<dbReference type="EMBL" id="MKGL01000480">
    <property type="protein sequence ID" value="RNE98248.1"/>
    <property type="molecule type" value="Genomic_DNA"/>
</dbReference>